<organism evidence="2 3">
    <name type="scientific">Aequorivita ciconiae</name>
    <dbReference type="NCBI Taxonomy" id="2494375"/>
    <lineage>
        <taxon>Bacteria</taxon>
        <taxon>Pseudomonadati</taxon>
        <taxon>Bacteroidota</taxon>
        <taxon>Flavobacteriia</taxon>
        <taxon>Flavobacteriales</taxon>
        <taxon>Flavobacteriaceae</taxon>
        <taxon>Aequorivita</taxon>
    </lineage>
</organism>
<dbReference type="SUPFAM" id="SSF52540">
    <property type="entry name" value="P-loop containing nucleoside triphosphate hydrolases"/>
    <property type="match status" value="1"/>
</dbReference>
<reference evidence="2 3" key="1">
    <citation type="submission" date="2019-01" db="EMBL/GenBank/DDBJ databases">
        <title>Complete genome sequencing of Aequorivita sp. H23M31.</title>
        <authorList>
            <person name="Bae J.-W."/>
        </authorList>
    </citation>
    <scope>NUCLEOTIDE SEQUENCE [LARGE SCALE GENOMIC DNA]</scope>
    <source>
        <strain evidence="2 3">H23M31</strain>
    </source>
</reference>
<gene>
    <name evidence="2" type="ORF">EI546_03685</name>
</gene>
<dbReference type="RefSeq" id="WP_128249278.1">
    <property type="nucleotide sequence ID" value="NZ_CP034951.1"/>
</dbReference>
<name>A0A410G0W4_9FLAO</name>
<dbReference type="Gene3D" id="3.40.50.300">
    <property type="entry name" value="P-loop containing nucleotide triphosphate hydrolases"/>
    <property type="match status" value="2"/>
</dbReference>
<protein>
    <recommendedName>
        <fullName evidence="1">Rad50/SbcC-type AAA domain-containing protein</fullName>
    </recommendedName>
</protein>
<dbReference type="PANTHER" id="PTHR32182">
    <property type="entry name" value="DNA REPLICATION AND REPAIR PROTEIN RECF"/>
    <property type="match status" value="1"/>
</dbReference>
<dbReference type="PANTHER" id="PTHR32182:SF0">
    <property type="entry name" value="DNA REPLICATION AND REPAIR PROTEIN RECF"/>
    <property type="match status" value="1"/>
</dbReference>
<evidence type="ECO:0000259" key="1">
    <source>
        <dbReference type="Pfam" id="PF13476"/>
    </source>
</evidence>
<keyword evidence="3" id="KW-1185">Reference proteome</keyword>
<dbReference type="GO" id="GO:0016887">
    <property type="term" value="F:ATP hydrolysis activity"/>
    <property type="evidence" value="ECO:0007669"/>
    <property type="project" value="InterPro"/>
</dbReference>
<dbReference type="OrthoDB" id="1023918at2"/>
<accession>A0A410G0W4</accession>
<dbReference type="GO" id="GO:0000731">
    <property type="term" value="P:DNA synthesis involved in DNA repair"/>
    <property type="evidence" value="ECO:0007669"/>
    <property type="project" value="TreeGrafter"/>
</dbReference>
<dbReference type="EMBL" id="CP034951">
    <property type="protein sequence ID" value="QAA80885.1"/>
    <property type="molecule type" value="Genomic_DNA"/>
</dbReference>
<dbReference type="InterPro" id="IPR038729">
    <property type="entry name" value="Rad50/SbcC_AAA"/>
</dbReference>
<dbReference type="Pfam" id="PF13476">
    <property type="entry name" value="AAA_23"/>
    <property type="match status" value="1"/>
</dbReference>
<dbReference type="KEGG" id="aev:EI546_03685"/>
<proteinExistence type="predicted"/>
<dbReference type="GO" id="GO:0006302">
    <property type="term" value="P:double-strand break repair"/>
    <property type="evidence" value="ECO:0007669"/>
    <property type="project" value="InterPro"/>
</dbReference>
<evidence type="ECO:0000313" key="3">
    <source>
        <dbReference type="Proteomes" id="UP000285517"/>
    </source>
</evidence>
<dbReference type="Proteomes" id="UP000285517">
    <property type="component" value="Chromosome"/>
</dbReference>
<feature type="domain" description="Rad50/SbcC-type AAA" evidence="1">
    <location>
        <begin position="6"/>
        <end position="142"/>
    </location>
</feature>
<dbReference type="InterPro" id="IPR027417">
    <property type="entry name" value="P-loop_NTPase"/>
</dbReference>
<sequence>MKLHELHINDFKFFSQVEGDSPLLKIDGNHLLVYGENGSGKSTIYWALYTLLECSFKKSDDEVRKYFKKTGDESLVNIHATGTNNTYVKTILKDALGNPKTYRVSRKSSDMSIRANTDIRESNMASDFINYRVLFKLHSSKHSNKNNLWNWFLEEVFPYVKKSSDPCLIEFEALKEGPTKFLDLNGNQLFPTASLQDAPSDEEKIFYRNYRDYKQKWVTWHFWLETFLTNITTRANDLINHDFKYNFKIGLNIIKKFPTFQATDDKIKWTDPEIIISITEYEGIQNPAIKKPHTFLNEAKWSAIGLSLRFAILETRLYTADLKILVIDDMILSLDMCNRDVLLDIILNNYVNDYQIILLTHDRFFYELAKSKIAQNGIANWKYLEMFEDSSGTFPKPLIIEKTNQISKVWQLYHGKEFSMAANCLRKATEKLCNAYLSRQERINVNYSVKNLHEMLEAFRTKGMANGLNQNNLIKLIEYKNRILNPSSHYDIETPLFETELKRAIETIEALSIEANINV</sequence>
<dbReference type="AlphaFoldDB" id="A0A410G0W4"/>
<evidence type="ECO:0000313" key="2">
    <source>
        <dbReference type="EMBL" id="QAA80885.1"/>
    </source>
</evidence>